<keyword evidence="2" id="KW-1185">Reference proteome</keyword>
<name>A0A1X1ZAI1_9MYCO</name>
<organism evidence="1 2">
    <name type="scientific">Mycobacterium palustre</name>
    <dbReference type="NCBI Taxonomy" id="153971"/>
    <lineage>
        <taxon>Bacteria</taxon>
        <taxon>Bacillati</taxon>
        <taxon>Actinomycetota</taxon>
        <taxon>Actinomycetes</taxon>
        <taxon>Mycobacteriales</taxon>
        <taxon>Mycobacteriaceae</taxon>
        <taxon>Mycobacterium</taxon>
        <taxon>Mycobacterium simiae complex</taxon>
    </lineage>
</organism>
<comment type="caution">
    <text evidence="1">The sequence shown here is derived from an EMBL/GenBank/DDBJ whole genome shotgun (WGS) entry which is preliminary data.</text>
</comment>
<dbReference type="EMBL" id="LQPJ01000124">
    <property type="protein sequence ID" value="ORW20413.1"/>
    <property type="molecule type" value="Genomic_DNA"/>
</dbReference>
<evidence type="ECO:0000313" key="2">
    <source>
        <dbReference type="Proteomes" id="UP000193529"/>
    </source>
</evidence>
<dbReference type="Proteomes" id="UP000193529">
    <property type="component" value="Unassembled WGS sequence"/>
</dbReference>
<dbReference type="AlphaFoldDB" id="A0A1X1ZAI1"/>
<protein>
    <submittedName>
        <fullName evidence="1">Glyoxalase</fullName>
    </submittedName>
</protein>
<dbReference type="STRING" id="153971.AWC19_15055"/>
<proteinExistence type="predicted"/>
<accession>A0A1X1ZAI1</accession>
<reference evidence="1 2" key="1">
    <citation type="submission" date="2016-01" db="EMBL/GenBank/DDBJ databases">
        <title>The new phylogeny of the genus Mycobacterium.</title>
        <authorList>
            <person name="Tarcisio F."/>
            <person name="Conor M."/>
            <person name="Antonella G."/>
            <person name="Elisabetta G."/>
            <person name="Giulia F.S."/>
            <person name="Sara T."/>
            <person name="Anna F."/>
            <person name="Clotilde B."/>
            <person name="Roberto B."/>
            <person name="Veronica D.S."/>
            <person name="Fabio R."/>
            <person name="Monica P."/>
            <person name="Olivier J."/>
            <person name="Enrico T."/>
            <person name="Nicola S."/>
        </authorList>
    </citation>
    <scope>NUCLEOTIDE SEQUENCE [LARGE SCALE GENOMIC DNA]</scope>
    <source>
        <strain evidence="1 2">DSM 44572</strain>
    </source>
</reference>
<evidence type="ECO:0000313" key="1">
    <source>
        <dbReference type="EMBL" id="ORW20413.1"/>
    </source>
</evidence>
<dbReference type="RefSeq" id="WP_014711184.1">
    <property type="nucleotide sequence ID" value="NZ_LQPJ01000124.1"/>
</dbReference>
<dbReference type="OrthoDB" id="3785744at2"/>
<gene>
    <name evidence="1" type="ORF">AWC19_15055</name>
</gene>
<sequence length="80" mass="8918">MIRLYVLNVPEFKPVIDEGSAVADHARVIGHYVEISSEGSLIIDRKKARARRAVWFSAIGALSNGKVTQFDSDQLHIQPE</sequence>